<dbReference type="InterPro" id="IPR029052">
    <property type="entry name" value="Metallo-depent_PP-like"/>
</dbReference>
<dbReference type="EMBL" id="KB822714">
    <property type="protein sequence ID" value="ETN44488.1"/>
    <property type="molecule type" value="Genomic_DNA"/>
</dbReference>
<sequence length="408" mass="44798">MFTTTPPTYTLTLLGDVMLGRLVDQLLPDSVPSADDAAHISNFRRQYPSLQSYTYASPSGNVLPLFRSSSLVLANLETSATLHPTPYPDKTFNYRTHPSNLHSLTTANIAHVSLANNHTLDFCETGLLDTIAALRHQGISFAGAGSTPEEAARPAVLTLPSTDPDRQAHEIHCYSFSDHPASWSSIPLFNHIDYTSASRARLKSQLTAPRPDGHRPPALKLVSMHWGPNYAWQPAPEIRLLARFLVRECGVDIVHGHSSHHIQGVEIIERSEDLKAEDDDVPGEGESDRHATREAGSKGLVIYGCGDFVDDYAVNGVFRNDLSAAWRVTVGSAGGSSDGDVQKDAGRGLEVQKLEVFPNRIKTFQASLLRREDPDHEWVMKKFRQLCKEMGTDVQEGLGSEGQIVVVM</sequence>
<dbReference type="Pfam" id="PF09587">
    <property type="entry name" value="PGA_cap"/>
    <property type="match status" value="1"/>
</dbReference>
<dbReference type="SUPFAM" id="SSF56300">
    <property type="entry name" value="Metallo-dependent phosphatases"/>
    <property type="match status" value="1"/>
</dbReference>
<feature type="domain" description="Capsule synthesis protein CapA" evidence="2">
    <location>
        <begin position="10"/>
        <end position="312"/>
    </location>
</feature>
<protein>
    <recommendedName>
        <fullName evidence="2">Capsule synthesis protein CapA domain-containing protein</fullName>
    </recommendedName>
</protein>
<dbReference type="Proteomes" id="UP000030752">
    <property type="component" value="Unassembled WGS sequence"/>
</dbReference>
<proteinExistence type="inferred from homology"/>
<dbReference type="InterPro" id="IPR019079">
    <property type="entry name" value="Capsule_synth_CapA"/>
</dbReference>
<dbReference type="InterPro" id="IPR052169">
    <property type="entry name" value="CW_Biosynth-Accessory"/>
</dbReference>
<keyword evidence="4" id="KW-1185">Reference proteome</keyword>
<evidence type="ECO:0000313" key="3">
    <source>
        <dbReference type="EMBL" id="ETN44488.1"/>
    </source>
</evidence>
<dbReference type="PANTHER" id="PTHR33393:SF11">
    <property type="entry name" value="POLYGLUTAMINE SYNTHESIS ACCESSORY PROTEIN RV0574C-RELATED"/>
    <property type="match status" value="1"/>
</dbReference>
<dbReference type="InParanoid" id="W2S8Z0"/>
<dbReference type="PANTHER" id="PTHR33393">
    <property type="entry name" value="POLYGLUTAMINE SYNTHESIS ACCESSORY PROTEIN RV0574C-RELATED"/>
    <property type="match status" value="1"/>
</dbReference>
<name>W2S8Z0_CYPE1</name>
<accession>W2S8Z0</accession>
<dbReference type="CDD" id="cd07381">
    <property type="entry name" value="MPP_CapA"/>
    <property type="match status" value="1"/>
</dbReference>
<dbReference type="HOGENOM" id="CLU_038823_3_0_1"/>
<gene>
    <name evidence="3" type="ORF">HMPREF1541_10158</name>
</gene>
<dbReference type="VEuPathDB" id="FungiDB:HMPREF1541_10158"/>
<evidence type="ECO:0000259" key="2">
    <source>
        <dbReference type="SMART" id="SM00854"/>
    </source>
</evidence>
<dbReference type="STRING" id="1220924.W2S8Z0"/>
<dbReference type="eggNOG" id="ENOG502S32D">
    <property type="taxonomic scope" value="Eukaryota"/>
</dbReference>
<dbReference type="RefSeq" id="XP_008713051.1">
    <property type="nucleotide sequence ID" value="XM_008714829.1"/>
</dbReference>
<comment type="similarity">
    <text evidence="1">Belongs to the CapA family.</text>
</comment>
<reference evidence="3 4" key="1">
    <citation type="submission" date="2013-03" db="EMBL/GenBank/DDBJ databases">
        <title>The Genome Sequence of Phialophora europaea CBS 101466.</title>
        <authorList>
            <consortium name="The Broad Institute Genomics Platform"/>
            <person name="Cuomo C."/>
            <person name="de Hoog S."/>
            <person name="Gorbushina A."/>
            <person name="Walker B."/>
            <person name="Young S.K."/>
            <person name="Zeng Q."/>
            <person name="Gargeya S."/>
            <person name="Fitzgerald M."/>
            <person name="Haas B."/>
            <person name="Abouelleil A."/>
            <person name="Allen A.W."/>
            <person name="Alvarado L."/>
            <person name="Arachchi H.M."/>
            <person name="Berlin A.M."/>
            <person name="Chapman S.B."/>
            <person name="Gainer-Dewar J."/>
            <person name="Goldberg J."/>
            <person name="Griggs A."/>
            <person name="Gujja S."/>
            <person name="Hansen M."/>
            <person name="Howarth C."/>
            <person name="Imamovic A."/>
            <person name="Ireland A."/>
            <person name="Larimer J."/>
            <person name="McCowan C."/>
            <person name="Murphy C."/>
            <person name="Pearson M."/>
            <person name="Poon T.W."/>
            <person name="Priest M."/>
            <person name="Roberts A."/>
            <person name="Saif S."/>
            <person name="Shea T."/>
            <person name="Sisk P."/>
            <person name="Sykes S."/>
            <person name="Wortman J."/>
            <person name="Nusbaum C."/>
            <person name="Birren B."/>
        </authorList>
    </citation>
    <scope>NUCLEOTIDE SEQUENCE [LARGE SCALE GENOMIC DNA]</scope>
    <source>
        <strain evidence="3 4">CBS 101466</strain>
    </source>
</reference>
<dbReference type="SMART" id="SM00854">
    <property type="entry name" value="PGA_cap"/>
    <property type="match status" value="1"/>
</dbReference>
<dbReference type="AlphaFoldDB" id="W2S8Z0"/>
<organism evidence="3 4">
    <name type="scientific">Cyphellophora europaea (strain CBS 101466)</name>
    <name type="common">Phialophora europaea</name>
    <dbReference type="NCBI Taxonomy" id="1220924"/>
    <lineage>
        <taxon>Eukaryota</taxon>
        <taxon>Fungi</taxon>
        <taxon>Dikarya</taxon>
        <taxon>Ascomycota</taxon>
        <taxon>Pezizomycotina</taxon>
        <taxon>Eurotiomycetes</taxon>
        <taxon>Chaetothyriomycetidae</taxon>
        <taxon>Chaetothyriales</taxon>
        <taxon>Cyphellophoraceae</taxon>
        <taxon>Cyphellophora</taxon>
    </lineage>
</organism>
<evidence type="ECO:0000313" key="4">
    <source>
        <dbReference type="Proteomes" id="UP000030752"/>
    </source>
</evidence>
<dbReference type="GeneID" id="19977497"/>
<dbReference type="OrthoDB" id="189619at2759"/>
<evidence type="ECO:0000256" key="1">
    <source>
        <dbReference type="ARBA" id="ARBA00005662"/>
    </source>
</evidence>